<comment type="caution">
    <text evidence="9">Lacks conserved residue(s) required for the propagation of feature annotation.</text>
</comment>
<proteinExistence type="inferred from homology"/>
<evidence type="ECO:0000313" key="14">
    <source>
        <dbReference type="Proteomes" id="UP000269669"/>
    </source>
</evidence>
<evidence type="ECO:0000256" key="8">
    <source>
        <dbReference type="ARBA" id="ARBA00032554"/>
    </source>
</evidence>
<feature type="active site" evidence="9">
    <location>
        <position position="10"/>
    </location>
</feature>
<keyword evidence="14" id="KW-1185">Reference proteome</keyword>
<keyword evidence="7 9" id="KW-0067">ATP-binding</keyword>
<protein>
    <recommendedName>
        <fullName evidence="3 9">4-diphosphocytidyl-2-C-methyl-D-erythritol kinase</fullName>
        <shortName evidence="9">CMK</shortName>
        <ecNumber evidence="2 9">2.7.1.148</ecNumber>
    </recommendedName>
    <alternativeName>
        <fullName evidence="8 9">4-(cytidine-5'-diphospho)-2-C-methyl-D-erythritol kinase</fullName>
    </alternativeName>
</protein>
<dbReference type="InterPro" id="IPR036554">
    <property type="entry name" value="GHMP_kinase_C_sf"/>
</dbReference>
<evidence type="ECO:0000256" key="9">
    <source>
        <dbReference type="HAMAP-Rule" id="MF_00061"/>
    </source>
</evidence>
<evidence type="ECO:0000256" key="7">
    <source>
        <dbReference type="ARBA" id="ARBA00022840"/>
    </source>
</evidence>
<accession>A0A3R9QAJ7</accession>
<dbReference type="GO" id="GO:0019288">
    <property type="term" value="P:isopentenyl diphosphate biosynthetic process, methylerythritol 4-phosphate pathway"/>
    <property type="evidence" value="ECO:0007669"/>
    <property type="project" value="UniProtKB-UniRule"/>
</dbReference>
<dbReference type="InterPro" id="IPR014721">
    <property type="entry name" value="Ribsml_uS5_D2-typ_fold_subgr"/>
</dbReference>
<dbReference type="SUPFAM" id="SSF55060">
    <property type="entry name" value="GHMP Kinase, C-terminal domain"/>
    <property type="match status" value="1"/>
</dbReference>
<dbReference type="UniPathway" id="UPA00056">
    <property type="reaction ID" value="UER00094"/>
</dbReference>
<organism evidence="13 14">
    <name type="scientific">Edaphobacter aggregans</name>
    <dbReference type="NCBI Taxonomy" id="570835"/>
    <lineage>
        <taxon>Bacteria</taxon>
        <taxon>Pseudomonadati</taxon>
        <taxon>Acidobacteriota</taxon>
        <taxon>Terriglobia</taxon>
        <taxon>Terriglobales</taxon>
        <taxon>Acidobacteriaceae</taxon>
        <taxon>Edaphobacter</taxon>
    </lineage>
</organism>
<feature type="region of interest" description="Disordered" evidence="10">
    <location>
        <begin position="200"/>
        <end position="220"/>
    </location>
</feature>
<comment type="catalytic activity">
    <reaction evidence="9">
        <text>4-CDP-2-C-methyl-D-erythritol + ATP = 4-CDP-2-C-methyl-D-erythritol 2-phosphate + ADP + H(+)</text>
        <dbReference type="Rhea" id="RHEA:18437"/>
        <dbReference type="ChEBI" id="CHEBI:15378"/>
        <dbReference type="ChEBI" id="CHEBI:30616"/>
        <dbReference type="ChEBI" id="CHEBI:57823"/>
        <dbReference type="ChEBI" id="CHEBI:57919"/>
        <dbReference type="ChEBI" id="CHEBI:456216"/>
        <dbReference type="EC" id="2.7.1.148"/>
    </reaction>
</comment>
<evidence type="ECO:0000256" key="1">
    <source>
        <dbReference type="ARBA" id="ARBA00009684"/>
    </source>
</evidence>
<evidence type="ECO:0000256" key="10">
    <source>
        <dbReference type="SAM" id="MobiDB-lite"/>
    </source>
</evidence>
<feature type="region of interest" description="Disordered" evidence="10">
    <location>
        <begin position="239"/>
        <end position="264"/>
    </location>
</feature>
<dbReference type="GO" id="GO:0005524">
    <property type="term" value="F:ATP binding"/>
    <property type="evidence" value="ECO:0007669"/>
    <property type="project" value="UniProtKB-UniRule"/>
</dbReference>
<dbReference type="InterPro" id="IPR004424">
    <property type="entry name" value="IspE"/>
</dbReference>
<keyword evidence="9" id="KW-0414">Isoprene biosynthesis</keyword>
<dbReference type="EC" id="2.7.1.148" evidence="2 9"/>
<comment type="function">
    <text evidence="9">Catalyzes the phosphorylation of the position 2 hydroxy group of 4-diphosphocytidyl-2C-methyl-D-erythritol.</text>
</comment>
<dbReference type="InterPro" id="IPR020568">
    <property type="entry name" value="Ribosomal_Su5_D2-typ_SF"/>
</dbReference>
<evidence type="ECO:0000256" key="4">
    <source>
        <dbReference type="ARBA" id="ARBA00022679"/>
    </source>
</evidence>
<dbReference type="SUPFAM" id="SSF54211">
    <property type="entry name" value="Ribosomal protein S5 domain 2-like"/>
    <property type="match status" value="1"/>
</dbReference>
<dbReference type="OrthoDB" id="9809438at2"/>
<name>A0A3R9QAJ7_9BACT</name>
<gene>
    <name evidence="9" type="primary">ispE</name>
    <name evidence="13" type="ORF">EDE15_2718</name>
</gene>
<dbReference type="InterPro" id="IPR006204">
    <property type="entry name" value="GHMP_kinase_N_dom"/>
</dbReference>
<feature type="compositionally biased region" description="Polar residues" evidence="10">
    <location>
        <begin position="239"/>
        <end position="248"/>
    </location>
</feature>
<dbReference type="Pfam" id="PF08544">
    <property type="entry name" value="GHMP_kinases_C"/>
    <property type="match status" value="1"/>
</dbReference>
<sequence>MGTIVRSYSKVNLGLAIGPVRPDGFHGLTTLYQTLDLFDLVTVTARPASGSATRISLTTNDVRVPTDGRNTCWKMVERGLERLGVTAEVDIHIEKRLPVQGGMGAGSANAAAALIGLERELGLALPGVERLKLAAEVGSDVPLFLIGGAVLGLGRGELVVPMPDLPRTWCVVAVPAVGVSTPAAFRDWDALVAGASGESDRIEAGSGVGSQASGAGLTSVDNPDRLNELSLAYASLSAKTGDSKSGTSGIVRDPNPEKKQGLSGENQSYALNDLAENALLALVRTGIGNRDLHNDFEDVVFPQYPSLRITKRQLMGNETGATDSPAIYAALSGSGSALFGLYRSEADAEAAQRRVQASGVKAFVTSTLPREDYWTRMFAG</sequence>
<evidence type="ECO:0000259" key="12">
    <source>
        <dbReference type="Pfam" id="PF08544"/>
    </source>
</evidence>
<reference evidence="13 14" key="1">
    <citation type="submission" date="2018-12" db="EMBL/GenBank/DDBJ databases">
        <title>Sequencing of bacterial isolates from soil warming experiment in Harvard Forest, Massachusetts, USA.</title>
        <authorList>
            <person name="Deangelis K."/>
        </authorList>
    </citation>
    <scope>NUCLEOTIDE SEQUENCE [LARGE SCALE GENOMIC DNA]</scope>
    <source>
        <strain evidence="13 14">EB153</strain>
    </source>
</reference>
<keyword evidence="5 9" id="KW-0547">Nucleotide-binding</keyword>
<evidence type="ECO:0000313" key="13">
    <source>
        <dbReference type="EMBL" id="RSL17188.1"/>
    </source>
</evidence>
<dbReference type="EMBL" id="RSDW01000001">
    <property type="protein sequence ID" value="RSL17188.1"/>
    <property type="molecule type" value="Genomic_DNA"/>
</dbReference>
<dbReference type="GO" id="GO:0016114">
    <property type="term" value="P:terpenoid biosynthetic process"/>
    <property type="evidence" value="ECO:0007669"/>
    <property type="project" value="InterPro"/>
</dbReference>
<feature type="domain" description="GHMP kinase N-terminal" evidence="11">
    <location>
        <begin position="70"/>
        <end position="148"/>
    </location>
</feature>
<evidence type="ECO:0000256" key="3">
    <source>
        <dbReference type="ARBA" id="ARBA00017473"/>
    </source>
</evidence>
<dbReference type="AlphaFoldDB" id="A0A3R9QAJ7"/>
<evidence type="ECO:0000256" key="2">
    <source>
        <dbReference type="ARBA" id="ARBA00012052"/>
    </source>
</evidence>
<dbReference type="Gene3D" id="3.30.230.10">
    <property type="match status" value="1"/>
</dbReference>
<evidence type="ECO:0000259" key="11">
    <source>
        <dbReference type="Pfam" id="PF00288"/>
    </source>
</evidence>
<dbReference type="RefSeq" id="WP_125485707.1">
    <property type="nucleotide sequence ID" value="NZ_RSDW01000001.1"/>
</dbReference>
<dbReference type="Gene3D" id="3.30.70.890">
    <property type="entry name" value="GHMP kinase, C-terminal domain"/>
    <property type="match status" value="1"/>
</dbReference>
<dbReference type="Proteomes" id="UP000269669">
    <property type="component" value="Unassembled WGS sequence"/>
</dbReference>
<dbReference type="HAMAP" id="MF_00061">
    <property type="entry name" value="IspE"/>
    <property type="match status" value="1"/>
</dbReference>
<evidence type="ECO:0000256" key="6">
    <source>
        <dbReference type="ARBA" id="ARBA00022777"/>
    </source>
</evidence>
<dbReference type="Pfam" id="PF00288">
    <property type="entry name" value="GHMP_kinases_N"/>
    <property type="match status" value="1"/>
</dbReference>
<dbReference type="InterPro" id="IPR013750">
    <property type="entry name" value="GHMP_kinase_C_dom"/>
</dbReference>
<keyword evidence="6 9" id="KW-0418">Kinase</keyword>
<keyword evidence="4 9" id="KW-0808">Transferase</keyword>
<evidence type="ECO:0000256" key="5">
    <source>
        <dbReference type="ARBA" id="ARBA00022741"/>
    </source>
</evidence>
<dbReference type="GO" id="GO:0050515">
    <property type="term" value="F:4-(cytidine 5'-diphospho)-2-C-methyl-D-erythritol kinase activity"/>
    <property type="evidence" value="ECO:0007669"/>
    <property type="project" value="UniProtKB-UniRule"/>
</dbReference>
<feature type="domain" description="GHMP kinase C-terminal" evidence="12">
    <location>
        <begin position="293"/>
        <end position="360"/>
    </location>
</feature>
<feature type="active site" evidence="9">
    <location>
        <position position="140"/>
    </location>
</feature>
<comment type="pathway">
    <text evidence="9">Isoprenoid biosynthesis; isopentenyl diphosphate biosynthesis via DXP pathway; isopentenyl diphosphate from 1-deoxy-D-xylulose 5-phosphate: step 3/6.</text>
</comment>
<comment type="caution">
    <text evidence="13">The sequence shown here is derived from an EMBL/GenBank/DDBJ whole genome shotgun (WGS) entry which is preliminary data.</text>
</comment>
<dbReference type="PANTHER" id="PTHR43527:SF2">
    <property type="entry name" value="4-DIPHOSPHOCYTIDYL-2-C-METHYL-D-ERYTHRITOL KINASE, CHLOROPLASTIC"/>
    <property type="match status" value="1"/>
</dbReference>
<dbReference type="PANTHER" id="PTHR43527">
    <property type="entry name" value="4-DIPHOSPHOCYTIDYL-2-C-METHYL-D-ERYTHRITOL KINASE, CHLOROPLASTIC"/>
    <property type="match status" value="1"/>
</dbReference>
<comment type="similarity">
    <text evidence="1 9">Belongs to the GHMP kinase family. IspE subfamily.</text>
</comment>